<evidence type="ECO:0000313" key="1">
    <source>
        <dbReference type="EMBL" id="KAF2794806.1"/>
    </source>
</evidence>
<dbReference type="AlphaFoldDB" id="A0A6A6XEE7"/>
<reference evidence="1" key="1">
    <citation type="journal article" date="2020" name="Stud. Mycol.">
        <title>101 Dothideomycetes genomes: a test case for predicting lifestyles and emergence of pathogens.</title>
        <authorList>
            <person name="Haridas S."/>
            <person name="Albert R."/>
            <person name="Binder M."/>
            <person name="Bloem J."/>
            <person name="Labutti K."/>
            <person name="Salamov A."/>
            <person name="Andreopoulos B."/>
            <person name="Baker S."/>
            <person name="Barry K."/>
            <person name="Bills G."/>
            <person name="Bluhm B."/>
            <person name="Cannon C."/>
            <person name="Castanera R."/>
            <person name="Culley D."/>
            <person name="Daum C."/>
            <person name="Ezra D."/>
            <person name="Gonzalez J."/>
            <person name="Henrissat B."/>
            <person name="Kuo A."/>
            <person name="Liang C."/>
            <person name="Lipzen A."/>
            <person name="Lutzoni F."/>
            <person name="Magnuson J."/>
            <person name="Mondo S."/>
            <person name="Nolan M."/>
            <person name="Ohm R."/>
            <person name="Pangilinan J."/>
            <person name="Park H.-J."/>
            <person name="Ramirez L."/>
            <person name="Alfaro M."/>
            <person name="Sun H."/>
            <person name="Tritt A."/>
            <person name="Yoshinaga Y."/>
            <person name="Zwiers L.-H."/>
            <person name="Turgeon B."/>
            <person name="Goodwin S."/>
            <person name="Spatafora J."/>
            <person name="Crous P."/>
            <person name="Grigoriev I."/>
        </authorList>
    </citation>
    <scope>NUCLEOTIDE SEQUENCE</scope>
    <source>
        <strain evidence="1">CBS 109.77</strain>
    </source>
</reference>
<dbReference type="EMBL" id="MU001879">
    <property type="protein sequence ID" value="KAF2794806.1"/>
    <property type="molecule type" value="Genomic_DNA"/>
</dbReference>
<evidence type="ECO:0000313" key="2">
    <source>
        <dbReference type="Proteomes" id="UP000799757"/>
    </source>
</evidence>
<dbReference type="Proteomes" id="UP000799757">
    <property type="component" value="Unassembled WGS sequence"/>
</dbReference>
<proteinExistence type="predicted"/>
<keyword evidence="2" id="KW-1185">Reference proteome</keyword>
<protein>
    <submittedName>
        <fullName evidence="1">Uncharacterized protein</fullName>
    </submittedName>
</protein>
<accession>A0A6A6XEE7</accession>
<sequence length="218" mass="23256">MDGEELSSNVKEVAMCGISGRSLSCLSNVRPLAVNILARRASANLDAAPQLRTACFTWPSPAVPGKGELFWASCVFPGHRTLTTPSFPPTALARLRSTYPAQPLQFFVAPCSAGLHWLAGPETATSTLRTFLRPACALPWSVTETPATTSHATAAARRWTTFAASLLRSLYPPSFSAVPVGRNPPLQRTPSPAPRIHCLGSAAREANYIADLTSSPRT</sequence>
<organism evidence="1 2">
    <name type="scientific">Melanomma pulvis-pyrius CBS 109.77</name>
    <dbReference type="NCBI Taxonomy" id="1314802"/>
    <lineage>
        <taxon>Eukaryota</taxon>
        <taxon>Fungi</taxon>
        <taxon>Dikarya</taxon>
        <taxon>Ascomycota</taxon>
        <taxon>Pezizomycotina</taxon>
        <taxon>Dothideomycetes</taxon>
        <taxon>Pleosporomycetidae</taxon>
        <taxon>Pleosporales</taxon>
        <taxon>Melanommataceae</taxon>
        <taxon>Melanomma</taxon>
    </lineage>
</organism>
<gene>
    <name evidence="1" type="ORF">K505DRAFT_360757</name>
</gene>
<name>A0A6A6XEE7_9PLEO</name>